<comment type="caution">
    <text evidence="2">The sequence shown here is derived from an EMBL/GenBank/DDBJ whole genome shotgun (WGS) entry which is preliminary data.</text>
</comment>
<feature type="non-terminal residue" evidence="2">
    <location>
        <position position="81"/>
    </location>
</feature>
<keyword evidence="3" id="KW-1185">Reference proteome</keyword>
<dbReference type="InParanoid" id="A0A2P5EKZ4"/>
<reference evidence="3" key="1">
    <citation type="submission" date="2016-06" db="EMBL/GenBank/DDBJ databases">
        <title>Parallel loss of symbiosis genes in relatives of nitrogen-fixing non-legume Parasponia.</title>
        <authorList>
            <person name="Van Velzen R."/>
            <person name="Holmer R."/>
            <person name="Bu F."/>
            <person name="Rutten L."/>
            <person name="Van Zeijl A."/>
            <person name="Liu W."/>
            <person name="Santuari L."/>
            <person name="Cao Q."/>
            <person name="Sharma T."/>
            <person name="Shen D."/>
            <person name="Roswanjaya Y."/>
            <person name="Wardhani T."/>
            <person name="Kalhor M.S."/>
            <person name="Jansen J."/>
            <person name="Van den Hoogen J."/>
            <person name="Gungor B."/>
            <person name="Hartog M."/>
            <person name="Hontelez J."/>
            <person name="Verver J."/>
            <person name="Yang W.-C."/>
            <person name="Schijlen E."/>
            <person name="Repin R."/>
            <person name="Schilthuizen M."/>
            <person name="Schranz E."/>
            <person name="Heidstra R."/>
            <person name="Miyata K."/>
            <person name="Fedorova E."/>
            <person name="Kohlen W."/>
            <person name="Bisseling T."/>
            <person name="Smit S."/>
            <person name="Geurts R."/>
        </authorList>
    </citation>
    <scope>NUCLEOTIDE SEQUENCE [LARGE SCALE GENOMIC DNA]</scope>
    <source>
        <strain evidence="3">cv. RG33-2</strain>
    </source>
</reference>
<dbReference type="OrthoDB" id="10397803at2759"/>
<dbReference type="EMBL" id="JXTC01000136">
    <property type="protein sequence ID" value="PON86204.1"/>
    <property type="molecule type" value="Genomic_DNA"/>
</dbReference>
<evidence type="ECO:0000313" key="2">
    <source>
        <dbReference type="EMBL" id="PON86204.1"/>
    </source>
</evidence>
<sequence>MSRLASKMRAPPPKVPSSFKKDGGSSKVAVPSPPAKKMKVALDQAPNKPAPAHSQVSSNVAEKRPDKQPVSESLRDLLDPI</sequence>
<protein>
    <submittedName>
        <fullName evidence="2">Uncharacterized protein</fullName>
    </submittedName>
</protein>
<evidence type="ECO:0000313" key="3">
    <source>
        <dbReference type="Proteomes" id="UP000237000"/>
    </source>
</evidence>
<name>A0A2P5EKZ4_TREOI</name>
<proteinExistence type="predicted"/>
<evidence type="ECO:0000256" key="1">
    <source>
        <dbReference type="SAM" id="MobiDB-lite"/>
    </source>
</evidence>
<dbReference type="Proteomes" id="UP000237000">
    <property type="component" value="Unassembled WGS sequence"/>
</dbReference>
<organism evidence="2 3">
    <name type="scientific">Trema orientale</name>
    <name type="common">Charcoal tree</name>
    <name type="synonym">Celtis orientalis</name>
    <dbReference type="NCBI Taxonomy" id="63057"/>
    <lineage>
        <taxon>Eukaryota</taxon>
        <taxon>Viridiplantae</taxon>
        <taxon>Streptophyta</taxon>
        <taxon>Embryophyta</taxon>
        <taxon>Tracheophyta</taxon>
        <taxon>Spermatophyta</taxon>
        <taxon>Magnoliopsida</taxon>
        <taxon>eudicotyledons</taxon>
        <taxon>Gunneridae</taxon>
        <taxon>Pentapetalae</taxon>
        <taxon>rosids</taxon>
        <taxon>fabids</taxon>
        <taxon>Rosales</taxon>
        <taxon>Cannabaceae</taxon>
        <taxon>Trema</taxon>
    </lineage>
</organism>
<feature type="region of interest" description="Disordered" evidence="1">
    <location>
        <begin position="1"/>
        <end position="81"/>
    </location>
</feature>
<dbReference type="AlphaFoldDB" id="A0A2P5EKZ4"/>
<accession>A0A2P5EKZ4</accession>
<feature type="compositionally biased region" description="Basic and acidic residues" evidence="1">
    <location>
        <begin position="61"/>
        <end position="81"/>
    </location>
</feature>
<gene>
    <name evidence="2" type="ORF">TorRG33x02_180780</name>
</gene>